<evidence type="ECO:0000313" key="3">
    <source>
        <dbReference type="Proteomes" id="UP000694846"/>
    </source>
</evidence>
<keyword evidence="1" id="KW-0472">Membrane</keyword>
<dbReference type="GeneID" id="112685355"/>
<feature type="transmembrane region" description="Helical" evidence="1">
    <location>
        <begin position="43"/>
        <end position="66"/>
    </location>
</feature>
<dbReference type="RefSeq" id="XP_025413009.1">
    <property type="nucleotide sequence ID" value="XM_025557224.1"/>
</dbReference>
<evidence type="ECO:0000313" key="2">
    <source>
        <dbReference type="EMBL" id="MBY76476.1"/>
    </source>
</evidence>
<dbReference type="EMBL" id="GGMS01007273">
    <property type="protein sequence ID" value="MBY76476.1"/>
    <property type="molecule type" value="Transcribed_RNA"/>
</dbReference>
<reference evidence="4 5" key="2">
    <citation type="submission" date="2025-04" db="UniProtKB">
        <authorList>
            <consortium name="RefSeq"/>
        </authorList>
    </citation>
    <scope>IDENTIFICATION</scope>
    <source>
        <tissue evidence="4 5">Whole body</tissue>
    </source>
</reference>
<keyword evidence="3" id="KW-1185">Reference proteome</keyword>
<sequence length="153" mass="17867">MNSVHEYDTKISSKYKKRNTLTNISQRLAEHLEINDDQQAVQFLGLISLVGFILLLIIFTGLYLFLYKRTDNVRFRSKSNTNDNQTQRYCYNSNDSLSSERFDSEYSTLLSGNFKEIAVPPYDTEKKILVNHVVGKRASHTENYWNSHYTLQP</sequence>
<reference evidence="2" key="1">
    <citation type="submission" date="2018-04" db="EMBL/GenBank/DDBJ databases">
        <title>Transcriptome assembly of Sipha flava.</title>
        <authorList>
            <person name="Scully E.D."/>
            <person name="Geib S.M."/>
            <person name="Palmer N.A."/>
            <person name="Koch K."/>
            <person name="Bradshaw J."/>
            <person name="Heng-Moss T."/>
            <person name="Sarath G."/>
        </authorList>
    </citation>
    <scope>NUCLEOTIDE SEQUENCE</scope>
</reference>
<dbReference type="RefSeq" id="XP_025412995.1">
    <property type="nucleotide sequence ID" value="XM_025557210.1"/>
</dbReference>
<evidence type="ECO:0000313" key="4">
    <source>
        <dbReference type="RefSeq" id="XP_025412995.1"/>
    </source>
</evidence>
<keyword evidence="1" id="KW-0812">Transmembrane</keyword>
<organism evidence="2">
    <name type="scientific">Sipha flava</name>
    <name type="common">yellow sugarcane aphid</name>
    <dbReference type="NCBI Taxonomy" id="143950"/>
    <lineage>
        <taxon>Eukaryota</taxon>
        <taxon>Metazoa</taxon>
        <taxon>Ecdysozoa</taxon>
        <taxon>Arthropoda</taxon>
        <taxon>Hexapoda</taxon>
        <taxon>Insecta</taxon>
        <taxon>Pterygota</taxon>
        <taxon>Neoptera</taxon>
        <taxon>Paraneoptera</taxon>
        <taxon>Hemiptera</taxon>
        <taxon>Sternorrhyncha</taxon>
        <taxon>Aphidomorpha</taxon>
        <taxon>Aphidoidea</taxon>
        <taxon>Aphididae</taxon>
        <taxon>Sipha</taxon>
    </lineage>
</organism>
<evidence type="ECO:0000313" key="6">
    <source>
        <dbReference type="RefSeq" id="XP_025413009.1"/>
    </source>
</evidence>
<proteinExistence type="predicted"/>
<evidence type="ECO:0000313" key="5">
    <source>
        <dbReference type="RefSeq" id="XP_025413003.1"/>
    </source>
</evidence>
<dbReference type="Proteomes" id="UP000694846">
    <property type="component" value="Unplaced"/>
</dbReference>
<name>A0A2S2QFG9_9HEMI</name>
<dbReference type="RefSeq" id="XP_025413003.1">
    <property type="nucleotide sequence ID" value="XM_025557218.1"/>
</dbReference>
<protein>
    <submittedName>
        <fullName evidence="4 5">Uncharacterized protein LOC112685355</fullName>
    </submittedName>
</protein>
<keyword evidence="1" id="KW-1133">Transmembrane helix</keyword>
<gene>
    <name evidence="4 5 6" type="primary">LOC112685355</name>
    <name evidence="2" type="ORF">g.15366</name>
</gene>
<evidence type="ECO:0000256" key="1">
    <source>
        <dbReference type="SAM" id="Phobius"/>
    </source>
</evidence>
<accession>A0A2S2QFG9</accession>
<dbReference type="AlphaFoldDB" id="A0A2S2QFG9"/>